<reference evidence="3 4" key="1">
    <citation type="journal article" date="2019" name="Int. J. Syst. Evol. Microbiol.">
        <title>The Global Catalogue of Microorganisms (GCM) 10K type strain sequencing project: providing services to taxonomists for standard genome sequencing and annotation.</title>
        <authorList>
            <consortium name="The Broad Institute Genomics Platform"/>
            <consortium name="The Broad Institute Genome Sequencing Center for Infectious Disease"/>
            <person name="Wu L."/>
            <person name="Ma J."/>
        </authorList>
    </citation>
    <scope>NUCLEOTIDE SEQUENCE [LARGE SCALE GENOMIC DNA]</scope>
    <source>
        <strain evidence="3 4">CGMCC 1.10593</strain>
    </source>
</reference>
<feature type="domain" description="DUF8068" evidence="2">
    <location>
        <begin position="30"/>
        <end position="283"/>
    </location>
</feature>
<keyword evidence="1" id="KW-0812">Transmembrane</keyword>
<feature type="transmembrane region" description="Helical" evidence="1">
    <location>
        <begin position="142"/>
        <end position="160"/>
    </location>
</feature>
<gene>
    <name evidence="3" type="ORF">ACFSBW_15095</name>
</gene>
<dbReference type="Proteomes" id="UP001597052">
    <property type="component" value="Unassembled WGS sequence"/>
</dbReference>
<feature type="transmembrane region" description="Helical" evidence="1">
    <location>
        <begin position="90"/>
        <end position="106"/>
    </location>
</feature>
<feature type="transmembrane region" description="Helical" evidence="1">
    <location>
        <begin position="27"/>
        <end position="49"/>
    </location>
</feature>
<keyword evidence="1" id="KW-1133">Transmembrane helix</keyword>
<dbReference type="Pfam" id="PF26265">
    <property type="entry name" value="DUF8068"/>
    <property type="match status" value="1"/>
</dbReference>
<keyword evidence="1" id="KW-0472">Membrane</keyword>
<feature type="transmembrane region" description="Helical" evidence="1">
    <location>
        <begin position="166"/>
        <end position="186"/>
    </location>
</feature>
<accession>A0ABD6DA55</accession>
<feature type="transmembrane region" description="Helical" evidence="1">
    <location>
        <begin position="61"/>
        <end position="83"/>
    </location>
</feature>
<dbReference type="EMBL" id="JBHUDM010000004">
    <property type="protein sequence ID" value="MFD1643200.1"/>
    <property type="molecule type" value="Genomic_DNA"/>
</dbReference>
<feature type="transmembrane region" description="Helical" evidence="1">
    <location>
        <begin position="193"/>
        <end position="213"/>
    </location>
</feature>
<evidence type="ECO:0000259" key="2">
    <source>
        <dbReference type="Pfam" id="PF26265"/>
    </source>
</evidence>
<evidence type="ECO:0000313" key="4">
    <source>
        <dbReference type="Proteomes" id="UP001597052"/>
    </source>
</evidence>
<dbReference type="AlphaFoldDB" id="A0ABD6DA55"/>
<feature type="transmembrane region" description="Helical" evidence="1">
    <location>
        <begin position="219"/>
        <end position="244"/>
    </location>
</feature>
<organism evidence="3 4">
    <name type="scientific">Halohasta litorea</name>
    <dbReference type="NCBI Taxonomy" id="869891"/>
    <lineage>
        <taxon>Archaea</taxon>
        <taxon>Methanobacteriati</taxon>
        <taxon>Methanobacteriota</taxon>
        <taxon>Stenosarchaea group</taxon>
        <taxon>Halobacteria</taxon>
        <taxon>Halobacteriales</taxon>
        <taxon>Haloferacaceae</taxon>
        <taxon>Halohasta</taxon>
    </lineage>
</organism>
<comment type="caution">
    <text evidence="3">The sequence shown here is derived from an EMBL/GenBank/DDBJ whole genome shotgun (WGS) entry which is preliminary data.</text>
</comment>
<dbReference type="InterPro" id="IPR058381">
    <property type="entry name" value="DUF8068"/>
</dbReference>
<name>A0ABD6DA55_9EURY</name>
<sequence>MSNEPMISSDRHGRTFIDHVLSRQGSVIAVTAVAAAVSVMGGAVLTIAGNLPYEPVAGTSLIGSFFSVTTPFTLAAAATAVAVTVESSPVRVGLLFTAAFVIAGAISPAAGLPAVLGVSTGGSLSLFGAVSDDLNADTYRQLLLVGAAILGIALSLGRTVGLAPGGSHTVGVGATLLAIALLGLELPVDRPSLLVGIIAALGLVGAGTSAPFATGATLLVGFGITNIPVVGVAIAVAGVVAALASGLRDRAVLPVAGCGLCLFSGVSTTPESAAGLVIGFTIILCRDSIATPRGEFA</sequence>
<proteinExistence type="predicted"/>
<evidence type="ECO:0000313" key="3">
    <source>
        <dbReference type="EMBL" id="MFD1643200.1"/>
    </source>
</evidence>
<protein>
    <recommendedName>
        <fullName evidence="2">DUF8068 domain-containing protein</fullName>
    </recommendedName>
</protein>
<dbReference type="RefSeq" id="WP_256396279.1">
    <property type="nucleotide sequence ID" value="NZ_JANHDJ010000004.1"/>
</dbReference>
<evidence type="ECO:0000256" key="1">
    <source>
        <dbReference type="SAM" id="Phobius"/>
    </source>
</evidence>
<keyword evidence="4" id="KW-1185">Reference proteome</keyword>